<comment type="caution">
    <text evidence="2">The sequence shown here is derived from an EMBL/GenBank/DDBJ whole genome shotgun (WGS) entry which is preliminary data.</text>
</comment>
<accession>A0ABU5YM54</accession>
<protein>
    <recommendedName>
        <fullName evidence="4">Histidine kinase</fullName>
    </recommendedName>
</protein>
<feature type="non-terminal residue" evidence="2">
    <location>
        <position position="1"/>
    </location>
</feature>
<reference evidence="2 3" key="1">
    <citation type="submission" date="2023-12" db="EMBL/GenBank/DDBJ databases">
        <title>Description of new species of Mycobacterium terrae complex isolated from sewage at the Sao Paulo Zoological Park Foundation in Brazil.</title>
        <authorList>
            <person name="Romagnoli C.L."/>
            <person name="Conceicao E.C."/>
            <person name="Machado E."/>
            <person name="Barreto L.B.P.F."/>
            <person name="Sharma A."/>
            <person name="Silva N.M."/>
            <person name="Marques L.E."/>
            <person name="Juliana M.A."/>
            <person name="Lourenco M.C.S."/>
            <person name="Digiampietri L.A."/>
            <person name="Suffys P.N."/>
            <person name="Viana-Niero C."/>
        </authorList>
    </citation>
    <scope>NUCLEOTIDE SEQUENCE [LARGE SCALE GENOMIC DNA]</scope>
    <source>
        <strain evidence="2 3">MYC123</strain>
    </source>
</reference>
<feature type="compositionally biased region" description="Basic and acidic residues" evidence="1">
    <location>
        <begin position="48"/>
        <end position="70"/>
    </location>
</feature>
<keyword evidence="3" id="KW-1185">Reference proteome</keyword>
<gene>
    <name evidence="2" type="ORF">KV112_15625</name>
</gene>
<evidence type="ECO:0000313" key="2">
    <source>
        <dbReference type="EMBL" id="MEB3051153.1"/>
    </source>
</evidence>
<evidence type="ECO:0008006" key="4">
    <source>
        <dbReference type="Google" id="ProtNLM"/>
    </source>
</evidence>
<dbReference type="Proteomes" id="UP001299046">
    <property type="component" value="Unassembled WGS sequence"/>
</dbReference>
<evidence type="ECO:0000313" key="3">
    <source>
        <dbReference type="Proteomes" id="UP001299046"/>
    </source>
</evidence>
<feature type="compositionally biased region" description="Polar residues" evidence="1">
    <location>
        <begin position="105"/>
        <end position="120"/>
    </location>
</feature>
<sequence length="164" mass="17179">PAPGQPRPRATEQLPTRPVTGNPSNARTSRINAGPAEPTTRFTAAEAVTEKVETPAKDPKEPEGSEREIESWLGELRGGRDAATTRLRSADAPPADDATRALSVPTESDATTAIPVQSASEGPATEKLTAASDQTGEATPEDPKRRGTAGGLSAAELLRREGRY</sequence>
<organism evidence="2 3">
    <name type="scientific">[Mycobacterium] zoologicum</name>
    <dbReference type="NCBI Taxonomy" id="2872311"/>
    <lineage>
        <taxon>Bacteria</taxon>
        <taxon>Bacillati</taxon>
        <taxon>Actinomycetota</taxon>
        <taxon>Actinomycetes</taxon>
        <taxon>Mycobacteriales</taxon>
        <taxon>Mycobacteriaceae</taxon>
        <taxon>Mycolicibacter</taxon>
    </lineage>
</organism>
<feature type="region of interest" description="Disordered" evidence="1">
    <location>
        <begin position="1"/>
        <end position="164"/>
    </location>
</feature>
<name>A0ABU5YM54_9MYCO</name>
<proteinExistence type="predicted"/>
<feature type="compositionally biased region" description="Polar residues" evidence="1">
    <location>
        <begin position="19"/>
        <end position="31"/>
    </location>
</feature>
<dbReference type="EMBL" id="JAYJJT010000017">
    <property type="protein sequence ID" value="MEB3051153.1"/>
    <property type="molecule type" value="Genomic_DNA"/>
</dbReference>
<evidence type="ECO:0000256" key="1">
    <source>
        <dbReference type="SAM" id="MobiDB-lite"/>
    </source>
</evidence>